<keyword evidence="3" id="KW-1185">Reference proteome</keyword>
<organism evidence="2 3">
    <name type="scientific">Folsomia candida</name>
    <name type="common">Springtail</name>
    <dbReference type="NCBI Taxonomy" id="158441"/>
    <lineage>
        <taxon>Eukaryota</taxon>
        <taxon>Metazoa</taxon>
        <taxon>Ecdysozoa</taxon>
        <taxon>Arthropoda</taxon>
        <taxon>Hexapoda</taxon>
        <taxon>Collembola</taxon>
        <taxon>Entomobryomorpha</taxon>
        <taxon>Isotomoidea</taxon>
        <taxon>Isotomidae</taxon>
        <taxon>Proisotominae</taxon>
        <taxon>Folsomia</taxon>
    </lineage>
</organism>
<protein>
    <submittedName>
        <fullName evidence="2">Uncharacterized protein</fullName>
    </submittedName>
</protein>
<comment type="caution">
    <text evidence="2">The sequence shown here is derived from an EMBL/GenBank/DDBJ whole genome shotgun (WGS) entry which is preliminary data.</text>
</comment>
<keyword evidence="1" id="KW-0472">Membrane</keyword>
<proteinExistence type="predicted"/>
<feature type="transmembrane region" description="Helical" evidence="1">
    <location>
        <begin position="67"/>
        <end position="95"/>
    </location>
</feature>
<evidence type="ECO:0000313" key="2">
    <source>
        <dbReference type="EMBL" id="OXA48124.1"/>
    </source>
</evidence>
<evidence type="ECO:0000313" key="3">
    <source>
        <dbReference type="Proteomes" id="UP000198287"/>
    </source>
</evidence>
<evidence type="ECO:0000256" key="1">
    <source>
        <dbReference type="SAM" id="Phobius"/>
    </source>
</evidence>
<dbReference type="EMBL" id="LNIX01000012">
    <property type="protein sequence ID" value="OXA48124.1"/>
    <property type="molecule type" value="Genomic_DNA"/>
</dbReference>
<gene>
    <name evidence="2" type="ORF">Fcan01_17044</name>
</gene>
<sequence>MLLNIYGTISLPLTTLLLCIILTIFLLIRVTTEFIFYQHANDVAVVFHYLKHLSNLRRTVSQHKIDVLGVFLNINVVLFSLYPFFLSTFIIYFGFDPVYNFAKYVVLLDTNNFLWLVAIFPIRLIQVPPTFQIARLFALMICMVSLSAILFLDAIHELDLWGFSRRRADLLIRRYQHLAVALQHVTEFFATISAVLMMLGLVLSVLFNFMSVKLYGLIPMPLCLFFPSVAVLIPFMFDTLLPFGIRINETSVELGVKWWRSLGVLGDRKYLRKKLRAIRPLCCNCGVVGFIFFKFTNSIKIWFYEQICSYTITALLSDSGMESG</sequence>
<dbReference type="Proteomes" id="UP000198287">
    <property type="component" value="Unassembled WGS sequence"/>
</dbReference>
<reference evidence="2 3" key="1">
    <citation type="submission" date="2015-12" db="EMBL/GenBank/DDBJ databases">
        <title>The genome of Folsomia candida.</title>
        <authorList>
            <person name="Faddeeva A."/>
            <person name="Derks M.F."/>
            <person name="Anvar Y."/>
            <person name="Smit S."/>
            <person name="Van Straalen N."/>
            <person name="Roelofs D."/>
        </authorList>
    </citation>
    <scope>NUCLEOTIDE SEQUENCE [LARGE SCALE GENOMIC DNA]</scope>
    <source>
        <strain evidence="2 3">VU population</strain>
        <tissue evidence="2">Whole body</tissue>
    </source>
</reference>
<feature type="transmembrane region" description="Helical" evidence="1">
    <location>
        <begin position="101"/>
        <end position="124"/>
    </location>
</feature>
<keyword evidence="1" id="KW-0812">Transmembrane</keyword>
<feature type="transmembrane region" description="Helical" evidence="1">
    <location>
        <begin position="214"/>
        <end position="237"/>
    </location>
</feature>
<feature type="transmembrane region" description="Helical" evidence="1">
    <location>
        <begin position="136"/>
        <end position="155"/>
    </location>
</feature>
<keyword evidence="1" id="KW-1133">Transmembrane helix</keyword>
<feature type="transmembrane region" description="Helical" evidence="1">
    <location>
        <begin position="188"/>
        <end position="207"/>
    </location>
</feature>
<name>A0A226DTF9_FOLCA</name>
<feature type="transmembrane region" description="Helical" evidence="1">
    <location>
        <begin position="6"/>
        <end position="28"/>
    </location>
</feature>
<dbReference type="AlphaFoldDB" id="A0A226DTF9"/>
<accession>A0A226DTF9</accession>